<keyword evidence="2" id="KW-1185">Reference proteome</keyword>
<evidence type="ECO:0000313" key="2">
    <source>
        <dbReference type="Proteomes" id="UP001551011"/>
    </source>
</evidence>
<evidence type="ECO:0000313" key="1">
    <source>
        <dbReference type="EMBL" id="MEU5709929.1"/>
    </source>
</evidence>
<accession>A0ABV3ADE4</accession>
<organism evidence="1 2">
    <name type="scientific">Streptomyces flaveolus</name>
    <dbReference type="NCBI Taxonomy" id="67297"/>
    <lineage>
        <taxon>Bacteria</taxon>
        <taxon>Bacillati</taxon>
        <taxon>Actinomycetota</taxon>
        <taxon>Actinomycetes</taxon>
        <taxon>Kitasatosporales</taxon>
        <taxon>Streptomycetaceae</taxon>
        <taxon>Streptomyces</taxon>
    </lineage>
</organism>
<proteinExistence type="predicted"/>
<gene>
    <name evidence="1" type="ORF">AB0H04_24140</name>
</gene>
<name>A0ABV3ADE4_9ACTN</name>
<dbReference type="RefSeq" id="WP_359258419.1">
    <property type="nucleotide sequence ID" value="NZ_JBFAEG010000017.1"/>
</dbReference>
<comment type="caution">
    <text evidence="1">The sequence shown here is derived from an EMBL/GenBank/DDBJ whole genome shotgun (WGS) entry which is preliminary data.</text>
</comment>
<protein>
    <submittedName>
        <fullName evidence="1">Uncharacterized protein</fullName>
    </submittedName>
</protein>
<reference evidence="1 2" key="1">
    <citation type="submission" date="2024-06" db="EMBL/GenBank/DDBJ databases">
        <title>The Natural Products Discovery Center: Release of the First 8490 Sequenced Strains for Exploring Actinobacteria Biosynthetic Diversity.</title>
        <authorList>
            <person name="Kalkreuter E."/>
            <person name="Kautsar S.A."/>
            <person name="Yang D."/>
            <person name="Bader C.D."/>
            <person name="Teijaro C.N."/>
            <person name="Fluegel L."/>
            <person name="Davis C.M."/>
            <person name="Simpson J.R."/>
            <person name="Lauterbach L."/>
            <person name="Steele A.D."/>
            <person name="Gui C."/>
            <person name="Meng S."/>
            <person name="Li G."/>
            <person name="Viehrig K."/>
            <person name="Ye F."/>
            <person name="Su P."/>
            <person name="Kiefer A.F."/>
            <person name="Nichols A."/>
            <person name="Cepeda A.J."/>
            <person name="Yan W."/>
            <person name="Fan B."/>
            <person name="Jiang Y."/>
            <person name="Adhikari A."/>
            <person name="Zheng C.-J."/>
            <person name="Schuster L."/>
            <person name="Cowan T.M."/>
            <person name="Smanski M.J."/>
            <person name="Chevrette M.G."/>
            <person name="De Carvalho L.P.S."/>
            <person name="Shen B."/>
        </authorList>
    </citation>
    <scope>NUCLEOTIDE SEQUENCE [LARGE SCALE GENOMIC DNA]</scope>
    <source>
        <strain evidence="1 2">NPDC020594</strain>
    </source>
</reference>
<dbReference type="Proteomes" id="UP001551011">
    <property type="component" value="Unassembled WGS sequence"/>
</dbReference>
<dbReference type="EMBL" id="JBFAEG010000017">
    <property type="protein sequence ID" value="MEU5709929.1"/>
    <property type="molecule type" value="Genomic_DNA"/>
</dbReference>
<sequence length="51" mass="5454">MAYTDYMPPVGGAKQALPELTDHCRPGGQTTYPEHDYAAAGPCRRCGAAEK</sequence>